<evidence type="ECO:0000313" key="3">
    <source>
        <dbReference type="Proteomes" id="UP001595696"/>
    </source>
</evidence>
<name>A0ABV8DQB7_9NOCA</name>
<comment type="caution">
    <text evidence="2">The sequence shown here is derived from an EMBL/GenBank/DDBJ whole genome shotgun (WGS) entry which is preliminary data.</text>
</comment>
<evidence type="ECO:0000313" key="2">
    <source>
        <dbReference type="EMBL" id="MFC3961836.1"/>
    </source>
</evidence>
<dbReference type="Proteomes" id="UP001595696">
    <property type="component" value="Unassembled WGS sequence"/>
</dbReference>
<reference evidence="3" key="1">
    <citation type="journal article" date="2019" name="Int. J. Syst. Evol. Microbiol.">
        <title>The Global Catalogue of Microorganisms (GCM) 10K type strain sequencing project: providing services to taxonomists for standard genome sequencing and annotation.</title>
        <authorList>
            <consortium name="The Broad Institute Genomics Platform"/>
            <consortium name="The Broad Institute Genome Sequencing Center for Infectious Disease"/>
            <person name="Wu L."/>
            <person name="Ma J."/>
        </authorList>
    </citation>
    <scope>NUCLEOTIDE SEQUENCE [LARGE SCALE GENOMIC DNA]</scope>
    <source>
        <strain evidence="3">CGMCC 4.7330</strain>
    </source>
</reference>
<sequence length="156" mass="17726">MGTPVPVHCYPAPTIARWFVDWATTEDAGVSNLKLQKLLYYAQGHHLAEYEAPLFEDPVQAWRSGPVVPAVFREFEGFGAAWVVLAEDDPFHWDAVDADTTRFLTKVWNTYGGIAGWKLRNMTQAEPAWQEYVEQDEGNVEIPVDVIAKYFHARRG</sequence>
<accession>A0ABV8DQB7</accession>
<evidence type="ECO:0000259" key="1">
    <source>
        <dbReference type="Pfam" id="PF13274"/>
    </source>
</evidence>
<dbReference type="InterPro" id="IPR025272">
    <property type="entry name" value="SocA_Panacea"/>
</dbReference>
<keyword evidence="3" id="KW-1185">Reference proteome</keyword>
<gene>
    <name evidence="2" type="ORF">ACFO0B_07525</name>
</gene>
<dbReference type="Pfam" id="PF13274">
    <property type="entry name" value="SocA_Panacea"/>
    <property type="match status" value="1"/>
</dbReference>
<proteinExistence type="predicted"/>
<organism evidence="2 3">
    <name type="scientific">Nocardia jiangsuensis</name>
    <dbReference type="NCBI Taxonomy" id="1691563"/>
    <lineage>
        <taxon>Bacteria</taxon>
        <taxon>Bacillati</taxon>
        <taxon>Actinomycetota</taxon>
        <taxon>Actinomycetes</taxon>
        <taxon>Mycobacteriales</taxon>
        <taxon>Nocardiaceae</taxon>
        <taxon>Nocardia</taxon>
    </lineage>
</organism>
<dbReference type="EMBL" id="JBHSAX010000006">
    <property type="protein sequence ID" value="MFC3961836.1"/>
    <property type="molecule type" value="Genomic_DNA"/>
</dbReference>
<feature type="domain" description="Antitoxin SocA-like Panacea" evidence="1">
    <location>
        <begin position="35"/>
        <end position="130"/>
    </location>
</feature>
<dbReference type="RefSeq" id="WP_378611584.1">
    <property type="nucleotide sequence ID" value="NZ_JBHSAX010000006.1"/>
</dbReference>
<protein>
    <submittedName>
        <fullName evidence="2">Panacea domain-containing protein</fullName>
    </submittedName>
</protein>